<evidence type="ECO:0000313" key="3">
    <source>
        <dbReference type="Proteomes" id="UP000250266"/>
    </source>
</evidence>
<dbReference type="GO" id="GO:0003697">
    <property type="term" value="F:single-stranded DNA binding"/>
    <property type="evidence" value="ECO:0007669"/>
    <property type="project" value="TreeGrafter"/>
</dbReference>
<evidence type="ECO:0000313" key="2">
    <source>
        <dbReference type="EMBL" id="OCK79378.1"/>
    </source>
</evidence>
<dbReference type="Proteomes" id="UP000250266">
    <property type="component" value="Unassembled WGS sequence"/>
</dbReference>
<dbReference type="InterPro" id="IPR052469">
    <property type="entry name" value="MEIOB"/>
</dbReference>
<name>A0A8E2E990_9PEZI</name>
<keyword evidence="3" id="KW-1185">Reference proteome</keyword>
<dbReference type="EMBL" id="KV745009">
    <property type="protein sequence ID" value="OCK79378.1"/>
    <property type="molecule type" value="Genomic_DNA"/>
</dbReference>
<dbReference type="PANTHER" id="PTHR21166">
    <property type="entry name" value="CELL DIVISION CONTROL PROTEIN 24 OB DOMAIN-CONTAINING PROTEIN-RELATED"/>
    <property type="match status" value="1"/>
</dbReference>
<accession>A0A8E2E990</accession>
<feature type="compositionally biased region" description="Polar residues" evidence="1">
    <location>
        <begin position="1"/>
        <end position="29"/>
    </location>
</feature>
<gene>
    <name evidence="2" type="ORF">K432DRAFT_299970</name>
</gene>
<feature type="region of interest" description="Disordered" evidence="1">
    <location>
        <begin position="1"/>
        <end position="34"/>
    </location>
</feature>
<dbReference type="AlphaFoldDB" id="A0A8E2E990"/>
<dbReference type="PANTHER" id="PTHR21166:SF2">
    <property type="entry name" value="CELL DIVISION CONTROL PROTEIN 24 OB DOMAIN-CONTAINING PROTEIN-RELATED"/>
    <property type="match status" value="1"/>
</dbReference>
<dbReference type="Gene3D" id="2.40.50.140">
    <property type="entry name" value="Nucleic acid-binding proteins"/>
    <property type="match status" value="1"/>
</dbReference>
<dbReference type="SUPFAM" id="SSF50249">
    <property type="entry name" value="Nucleic acid-binding proteins"/>
    <property type="match status" value="1"/>
</dbReference>
<sequence length="536" mass="59008">MAPQFPSIQSFFPTTSSPKTKQLPSSSTAEAGDGFTSDEVDVVLHPTIDNSWTPTQDYEEFDIGALNAGPKCVTFMGRIVNSYDQTTPSKRPRAAKGCVKLILADDTGALTESPALWYANMEYKLRLGLLITVWTPHISHSDTGSLAPSSAPLFTSIFPERDRSCHFMIHENSDDGVLCKKPLGYKEGHPLPGLMTLKNFIDGGYDVVDARILVCVKSIGARKKFTDKNGILSEAINIGVFDDTAEGTLTLWGSSTASATPWQPSQTVLLISNPGWRIDRKAWISLTANTHVEVDPCIADAVWLRSFAQRLTKREHINPPYPEGVFDTESAQTSPVRVLYRLADIDEFARAAPKEKFIGYLSVIVMELNIVTLYRRSMLMCTECCGVPLYANTITAKCKQCEQTLQLAINPRLVSLSFIISPLPSPHSILKQVGPVIDETGQIATGKLIFSTTAWEQLLGRTADQLVTSTLEVLNYLEQRLLFLRVTLGFGWALGDSAGEQVVERAWKRNGPGTDVSAPSREKGEVGRLCIWCVKM</sequence>
<evidence type="ECO:0000256" key="1">
    <source>
        <dbReference type="SAM" id="MobiDB-lite"/>
    </source>
</evidence>
<dbReference type="GO" id="GO:0000712">
    <property type="term" value="P:resolution of meiotic recombination intermediates"/>
    <property type="evidence" value="ECO:0007669"/>
    <property type="project" value="TreeGrafter"/>
</dbReference>
<proteinExistence type="predicted"/>
<organism evidence="2 3">
    <name type="scientific">Lepidopterella palustris CBS 459.81</name>
    <dbReference type="NCBI Taxonomy" id="1314670"/>
    <lineage>
        <taxon>Eukaryota</taxon>
        <taxon>Fungi</taxon>
        <taxon>Dikarya</taxon>
        <taxon>Ascomycota</taxon>
        <taxon>Pezizomycotina</taxon>
        <taxon>Dothideomycetes</taxon>
        <taxon>Pleosporomycetidae</taxon>
        <taxon>Mytilinidiales</taxon>
        <taxon>Argynnaceae</taxon>
        <taxon>Lepidopterella</taxon>
    </lineage>
</organism>
<dbReference type="InterPro" id="IPR012340">
    <property type="entry name" value="NA-bd_OB-fold"/>
</dbReference>
<protein>
    <submittedName>
        <fullName evidence="2">Uncharacterized protein</fullName>
    </submittedName>
</protein>
<reference evidence="2 3" key="1">
    <citation type="journal article" date="2016" name="Nat. Commun.">
        <title>Ectomycorrhizal ecology is imprinted in the genome of the dominant symbiotic fungus Cenococcum geophilum.</title>
        <authorList>
            <consortium name="DOE Joint Genome Institute"/>
            <person name="Peter M."/>
            <person name="Kohler A."/>
            <person name="Ohm R.A."/>
            <person name="Kuo A."/>
            <person name="Krutzmann J."/>
            <person name="Morin E."/>
            <person name="Arend M."/>
            <person name="Barry K.W."/>
            <person name="Binder M."/>
            <person name="Choi C."/>
            <person name="Clum A."/>
            <person name="Copeland A."/>
            <person name="Grisel N."/>
            <person name="Haridas S."/>
            <person name="Kipfer T."/>
            <person name="LaButti K."/>
            <person name="Lindquist E."/>
            <person name="Lipzen A."/>
            <person name="Maire R."/>
            <person name="Meier B."/>
            <person name="Mihaltcheva S."/>
            <person name="Molinier V."/>
            <person name="Murat C."/>
            <person name="Poggeler S."/>
            <person name="Quandt C.A."/>
            <person name="Sperisen C."/>
            <person name="Tritt A."/>
            <person name="Tisserant E."/>
            <person name="Crous P.W."/>
            <person name="Henrissat B."/>
            <person name="Nehls U."/>
            <person name="Egli S."/>
            <person name="Spatafora J.W."/>
            <person name="Grigoriev I.V."/>
            <person name="Martin F.M."/>
        </authorList>
    </citation>
    <scope>NUCLEOTIDE SEQUENCE [LARGE SCALE GENOMIC DNA]</scope>
    <source>
        <strain evidence="2 3">CBS 459.81</strain>
    </source>
</reference>
<dbReference type="OrthoDB" id="3248508at2759"/>
<dbReference type="GO" id="GO:0008310">
    <property type="term" value="F:single-stranded DNA 3'-5' DNA exonuclease activity"/>
    <property type="evidence" value="ECO:0007669"/>
    <property type="project" value="TreeGrafter"/>
</dbReference>